<accession>A0A7I9YGT8</accession>
<feature type="domain" description="Bacteriophage/plasmid primase P4 C-terminal" evidence="3">
    <location>
        <begin position="350"/>
        <end position="495"/>
    </location>
</feature>
<evidence type="ECO:0000313" key="4">
    <source>
        <dbReference type="EMBL" id="GFG87905.1"/>
    </source>
</evidence>
<keyword evidence="1" id="KW-0378">Hydrolase</keyword>
<evidence type="ECO:0000256" key="2">
    <source>
        <dbReference type="SAM" id="MobiDB-lite"/>
    </source>
</evidence>
<feature type="region of interest" description="Disordered" evidence="2">
    <location>
        <begin position="539"/>
        <end position="593"/>
    </location>
</feature>
<evidence type="ECO:0000259" key="3">
    <source>
        <dbReference type="SMART" id="SM00885"/>
    </source>
</evidence>
<gene>
    <name evidence="4" type="ORF">MALGJ_45810</name>
</gene>
<name>A0A7I9YGT8_MYCAL</name>
<comment type="caution">
    <text evidence="4">The sequence shown here is derived from an EMBL/GenBank/DDBJ whole genome shotgun (WGS) entry which is preliminary data.</text>
</comment>
<proteinExistence type="predicted"/>
<dbReference type="InterPro" id="IPR014818">
    <property type="entry name" value="Phage/plasmid_primase_P4_C"/>
</dbReference>
<dbReference type="EMBL" id="BLKY01000001">
    <property type="protein sequence ID" value="GFG87905.1"/>
    <property type="molecule type" value="Genomic_DNA"/>
</dbReference>
<organism evidence="4 5">
    <name type="scientific">Mycolicibacter algericus</name>
    <name type="common">Mycobacterium algericum</name>
    <dbReference type="NCBI Taxonomy" id="1288388"/>
    <lineage>
        <taxon>Bacteria</taxon>
        <taxon>Bacillati</taxon>
        <taxon>Actinomycetota</taxon>
        <taxon>Actinomycetes</taxon>
        <taxon>Mycobacteriales</taxon>
        <taxon>Mycobacteriaceae</taxon>
        <taxon>Mycolicibacter</taxon>
    </lineage>
</organism>
<evidence type="ECO:0000256" key="1">
    <source>
        <dbReference type="ARBA" id="ARBA00022801"/>
    </source>
</evidence>
<dbReference type="InterPro" id="IPR051620">
    <property type="entry name" value="ORF904-like_C"/>
</dbReference>
<dbReference type="SMART" id="SM00885">
    <property type="entry name" value="D5_N"/>
    <property type="match status" value="1"/>
</dbReference>
<feature type="compositionally biased region" description="Low complexity" evidence="2">
    <location>
        <begin position="539"/>
        <end position="554"/>
    </location>
</feature>
<dbReference type="PANTHER" id="PTHR35372:SF2">
    <property type="entry name" value="SF3 HELICASE DOMAIN-CONTAINING PROTEIN"/>
    <property type="match status" value="1"/>
</dbReference>
<dbReference type="Pfam" id="PF08706">
    <property type="entry name" value="D5_N"/>
    <property type="match status" value="1"/>
</dbReference>
<dbReference type="GO" id="GO:0016787">
    <property type="term" value="F:hydrolase activity"/>
    <property type="evidence" value="ECO:0007669"/>
    <property type="project" value="UniProtKB-KW"/>
</dbReference>
<protein>
    <recommendedName>
        <fullName evidence="3">Bacteriophage/plasmid primase P4 C-terminal domain-containing protein</fullName>
    </recommendedName>
</protein>
<reference evidence="4 5" key="1">
    <citation type="journal article" date="2019" name="Emerg. Microbes Infect.">
        <title>Comprehensive subspecies identification of 175 nontuberculous mycobacteria species based on 7547 genomic profiles.</title>
        <authorList>
            <person name="Matsumoto Y."/>
            <person name="Kinjo T."/>
            <person name="Motooka D."/>
            <person name="Nabeya D."/>
            <person name="Jung N."/>
            <person name="Uechi K."/>
            <person name="Horii T."/>
            <person name="Iida T."/>
            <person name="Fujita J."/>
            <person name="Nakamura S."/>
        </authorList>
    </citation>
    <scope>NUCLEOTIDE SEQUENCE [LARGE SCALE GENOMIC DNA]</scope>
    <source>
        <strain evidence="4 5">JCM 30723</strain>
    </source>
</reference>
<dbReference type="PANTHER" id="PTHR35372">
    <property type="entry name" value="ATP BINDING PROTEIN-RELATED"/>
    <property type="match status" value="1"/>
</dbReference>
<dbReference type="AlphaFoldDB" id="A0A7I9YGT8"/>
<dbReference type="Proteomes" id="UP000465305">
    <property type="component" value="Unassembled WGS sequence"/>
</dbReference>
<sequence length="593" mass="63538">MNPTSGPVRTNAGRGTADAVTRLAALWCDLDVKPGGCDTLTVAEQIIDDLAQILGTRPSVVIASGHGLQPYWPIDDAPITETFTVADAAALLHRWGRLVALVADRRGAQVDNVYDLPRILRVPGTINNKTTPVPVTAAATGGGPLTVDEVDERLNEAGIYHEPDPRGTGSEVIAPPGAWAWGTPGMCTYMPTVIAGWKTDAPTSRHPWLVSQAVRLAAAHRNGCLTADQHRDAEKVLCDRFRHLCTTGGDQARKPGPYEIAAALAFGRDRVATMTDARLADELGHHTHLDQLAGGINITTTTPPAPPSNVTPLPTNTGSPATPATDNAELATVTPITKTQTVTLTDSGNAGLLVANCADRLRYCPELGRWLSWDTQRWEVAVDDGQVITAAHTVIESIDTTGDQATAKHKIKSLSKTGLEAMVALARRNPAMRITRDRLDADPYLLNTPSGVIDLRTATLTPHTPHGWHTKITGAAYDRDLPAPRWHQFLHTTFGGDDELIRYVQRLAGYAAIGEVTHHVLPFLFGVTRTAKACSSTSWSTSSATTHSPHQPTSFSPARPNTRPKSPALTVPASSFAPKSTKNPDSTKPKLNR</sequence>
<evidence type="ECO:0000313" key="5">
    <source>
        <dbReference type="Proteomes" id="UP000465305"/>
    </source>
</evidence>
<feature type="compositionally biased region" description="Polar residues" evidence="2">
    <location>
        <begin position="577"/>
        <end position="586"/>
    </location>
</feature>